<dbReference type="GO" id="GO:0006749">
    <property type="term" value="P:glutathione metabolic process"/>
    <property type="evidence" value="ECO:0007669"/>
    <property type="project" value="TreeGrafter"/>
</dbReference>
<dbReference type="PROSITE" id="PS50405">
    <property type="entry name" value="GST_CTER"/>
    <property type="match status" value="1"/>
</dbReference>
<dbReference type="EMBL" id="OD017406">
    <property type="protein sequence ID" value="CAD7418536.1"/>
    <property type="molecule type" value="Genomic_DNA"/>
</dbReference>
<evidence type="ECO:0000313" key="2">
    <source>
        <dbReference type="EMBL" id="CAD7418536.1"/>
    </source>
</evidence>
<dbReference type="AlphaFoldDB" id="A0A7R9DRW4"/>
<name>A0A7R9DRW4_TIMPO</name>
<dbReference type="SUPFAM" id="SSF47616">
    <property type="entry name" value="GST C-terminal domain-like"/>
    <property type="match status" value="1"/>
</dbReference>
<gene>
    <name evidence="2" type="ORF">TPSB3V08_LOCUS12456</name>
</gene>
<dbReference type="PANTHER" id="PTHR43969:SF9">
    <property type="entry name" value="GLUTATHIONE S TRANSFERASE D10, ISOFORM A-RELATED"/>
    <property type="match status" value="1"/>
</dbReference>
<organism evidence="2">
    <name type="scientific">Timema poppense</name>
    <name type="common">Walking stick</name>
    <dbReference type="NCBI Taxonomy" id="170557"/>
    <lineage>
        <taxon>Eukaryota</taxon>
        <taxon>Metazoa</taxon>
        <taxon>Ecdysozoa</taxon>
        <taxon>Arthropoda</taxon>
        <taxon>Hexapoda</taxon>
        <taxon>Insecta</taxon>
        <taxon>Pterygota</taxon>
        <taxon>Neoptera</taxon>
        <taxon>Polyneoptera</taxon>
        <taxon>Phasmatodea</taxon>
        <taxon>Timematodea</taxon>
        <taxon>Timematoidea</taxon>
        <taxon>Timematidae</taxon>
        <taxon>Timema</taxon>
    </lineage>
</organism>
<protein>
    <recommendedName>
        <fullName evidence="1">GST C-terminal domain-containing protein</fullName>
    </recommendedName>
</protein>
<reference evidence="2" key="1">
    <citation type="submission" date="2020-11" db="EMBL/GenBank/DDBJ databases">
        <authorList>
            <person name="Tran Van P."/>
        </authorList>
    </citation>
    <scope>NUCLEOTIDE SEQUENCE</scope>
</reference>
<feature type="domain" description="GST C-terminal" evidence="1">
    <location>
        <begin position="1"/>
        <end position="96"/>
    </location>
</feature>
<dbReference type="CDD" id="cd03177">
    <property type="entry name" value="GST_C_Delta_Epsilon"/>
    <property type="match status" value="1"/>
</dbReference>
<dbReference type="InterPro" id="IPR036282">
    <property type="entry name" value="Glutathione-S-Trfase_C_sf"/>
</dbReference>
<dbReference type="PANTHER" id="PTHR43969">
    <property type="entry name" value="GLUTATHIONE S TRANSFERASE D10, ISOFORM A-RELATED"/>
    <property type="match status" value="1"/>
</dbReference>
<dbReference type="InterPro" id="IPR010987">
    <property type="entry name" value="Glutathione-S-Trfase_C-like"/>
</dbReference>
<dbReference type="Gene3D" id="1.20.1050.10">
    <property type="match status" value="1"/>
</dbReference>
<accession>A0A7R9DRW4</accession>
<dbReference type="Pfam" id="PF13410">
    <property type="entry name" value="GST_C_2"/>
    <property type="match status" value="1"/>
</dbReference>
<sequence>MARILHRESSIDPGTQSKFEDALSILNELLEGHDWMAGRDFSIADISLAVTVSTAEVILGDLSKYPRVEAWLERAKVKIPTYEEDSSLSLNTMRKFYEKVSNK</sequence>
<proteinExistence type="predicted"/>
<dbReference type="GO" id="GO:0004364">
    <property type="term" value="F:glutathione transferase activity"/>
    <property type="evidence" value="ECO:0007669"/>
    <property type="project" value="TreeGrafter"/>
</dbReference>
<evidence type="ECO:0000259" key="1">
    <source>
        <dbReference type="PROSITE" id="PS50405"/>
    </source>
</evidence>